<sequence length="619" mass="68937">MLKRIFLTPLLLFVLAGVALAQNQSFNLTPVPLNDLSAFKAPSKNWQVVGAVSGSFDSPALKSEKGTGVLLNAFDEKERFKEGTNLFTQLEHGDIFLSLDFMLPKGSNSGIYLQGRYEVQLFDSWAVKIPHVTDCGSLYERWDESRPEGKKGFEGHPARTNAALAPGLWQHLEIEFNRPRFDENKKKIAPARFVKVVLNGVVIHENVIVNGPTRAAGLQDEADKGPLMIQGDHGPVAFRNIQYALLNDFNVKLADLQYEYYEGFFEKFDQIKPELLVRKGPVETIDAKLADNSSKMALVFTGFLDLKEKTEYQFVVKKVGRAKLNLDGQDIAEQNEWFDDAAASRTLEPGRHKIVLTYAKPYQWGPSGIGLFLGKLNSRPQALHAPTSLPAIPPTPLINVSAGLEPEIIRSFMFYKGKKKTHVISVGDAAGTNFSYDLNQAGLLQCWKGDFLNVTEMWYERGEPQVASPMGAPVTMNGKCALAIVNDIKAALPDTLNDRTDLVFKGYRLDEKRNPRFQYQYGGIAFEDSFQPEDQGKSLARTLSVSAFPQGKVLLVRIAEGNQITLVSGDVYVIDSKYYVKVPAAGKIKPSIRDNGGKKELVMEWSAPMPTTFKYTLLW</sequence>
<evidence type="ECO:0000313" key="3">
    <source>
        <dbReference type="EMBL" id="MBL0743599.1"/>
    </source>
</evidence>
<feature type="domain" description="3-keto-alpha-glucoside-1,2-lyase/3-keto-2-hydroxy-glucal hydratase" evidence="2">
    <location>
        <begin position="56"/>
        <end position="242"/>
    </location>
</feature>
<reference evidence="3 4" key="1">
    <citation type="submission" date="2021-01" db="EMBL/GenBank/DDBJ databases">
        <title>Chryseolinea sp. Jin1 Genome sequencing and assembly.</title>
        <authorList>
            <person name="Kim I."/>
        </authorList>
    </citation>
    <scope>NUCLEOTIDE SEQUENCE [LARGE SCALE GENOMIC DNA]</scope>
    <source>
        <strain evidence="3 4">Jin1</strain>
    </source>
</reference>
<dbReference type="Proteomes" id="UP000613030">
    <property type="component" value="Unassembled WGS sequence"/>
</dbReference>
<name>A0ABS1KW58_9BACT</name>
<protein>
    <submittedName>
        <fullName evidence="3">DUF1080 domain-containing protein</fullName>
    </submittedName>
</protein>
<evidence type="ECO:0000256" key="1">
    <source>
        <dbReference type="SAM" id="SignalP"/>
    </source>
</evidence>
<dbReference type="Gene3D" id="2.60.120.560">
    <property type="entry name" value="Exo-inulinase, domain 1"/>
    <property type="match status" value="1"/>
</dbReference>
<dbReference type="InterPro" id="IPR010496">
    <property type="entry name" value="AL/BT2_dom"/>
</dbReference>
<proteinExistence type="predicted"/>
<dbReference type="RefSeq" id="WP_202012942.1">
    <property type="nucleotide sequence ID" value="NZ_JAERRB010000007.1"/>
</dbReference>
<keyword evidence="4" id="KW-1185">Reference proteome</keyword>
<dbReference type="Pfam" id="PF06439">
    <property type="entry name" value="3keto-disac_hyd"/>
    <property type="match status" value="1"/>
</dbReference>
<feature type="chain" id="PRO_5046345546" evidence="1">
    <location>
        <begin position="22"/>
        <end position="619"/>
    </location>
</feature>
<gene>
    <name evidence="3" type="ORF">JI741_20365</name>
</gene>
<keyword evidence="1" id="KW-0732">Signal</keyword>
<comment type="caution">
    <text evidence="3">The sequence shown here is derived from an EMBL/GenBank/DDBJ whole genome shotgun (WGS) entry which is preliminary data.</text>
</comment>
<organism evidence="3 4">
    <name type="scientific">Chryseolinea lacunae</name>
    <dbReference type="NCBI Taxonomy" id="2801331"/>
    <lineage>
        <taxon>Bacteria</taxon>
        <taxon>Pseudomonadati</taxon>
        <taxon>Bacteroidota</taxon>
        <taxon>Cytophagia</taxon>
        <taxon>Cytophagales</taxon>
        <taxon>Fulvivirgaceae</taxon>
        <taxon>Chryseolinea</taxon>
    </lineage>
</organism>
<feature type="signal peptide" evidence="1">
    <location>
        <begin position="1"/>
        <end position="21"/>
    </location>
</feature>
<dbReference type="EMBL" id="JAERRB010000007">
    <property type="protein sequence ID" value="MBL0743599.1"/>
    <property type="molecule type" value="Genomic_DNA"/>
</dbReference>
<evidence type="ECO:0000259" key="2">
    <source>
        <dbReference type="Pfam" id="PF06439"/>
    </source>
</evidence>
<evidence type="ECO:0000313" key="4">
    <source>
        <dbReference type="Proteomes" id="UP000613030"/>
    </source>
</evidence>
<accession>A0ABS1KW58</accession>